<name>A0A0L6UXQ1_9BASI</name>
<proteinExistence type="predicted"/>
<dbReference type="AlphaFoldDB" id="A0A0L6UXQ1"/>
<dbReference type="Proteomes" id="UP000037035">
    <property type="component" value="Unassembled WGS sequence"/>
</dbReference>
<gene>
    <name evidence="2" type="ORF">VP01_3292g1</name>
</gene>
<keyword evidence="3" id="KW-1185">Reference proteome</keyword>
<reference evidence="2 3" key="1">
    <citation type="submission" date="2015-08" db="EMBL/GenBank/DDBJ databases">
        <title>Next Generation Sequencing and Analysis of the Genome of Puccinia sorghi L Schw, the Causal Agent of Maize Common Rust.</title>
        <authorList>
            <person name="Rochi L."/>
            <person name="Burguener G."/>
            <person name="Darino M."/>
            <person name="Turjanski A."/>
            <person name="Kreff E."/>
            <person name="Dieguez M.J."/>
            <person name="Sacco F."/>
        </authorList>
    </citation>
    <scope>NUCLEOTIDE SEQUENCE [LARGE SCALE GENOMIC DNA]</scope>
    <source>
        <strain evidence="2 3">RO10H11247</strain>
    </source>
</reference>
<evidence type="ECO:0000256" key="1">
    <source>
        <dbReference type="SAM" id="MobiDB-lite"/>
    </source>
</evidence>
<accession>A0A0L6UXQ1</accession>
<sequence length="381" mass="41567">MTGEVEPQSIGLSGRKTIKDPINAFLLAGITSLADSHWSGLVVSVSRSSLFFQLVVLVKIFAGTRMHILEGRISLKYFQQTFYSKRSRATQRDFEEPQIEGYYVVPPPLPCHPGQYWPTPGLTNYQGYPNHSQPLGPQSAPYQVPSAQYPATLTQPPPAAEVASGFQHTQIRSPDQVAQPGLSNVSSSITSEKVLVRNDSSLLLPAPSPSKETDGDLKWKETQEKKSFDRSNPVRVDAMDCLDAPNMAEKKCDEALPVSPALKGRALGPATQGSPTSVATLAPTPEVGVAERDIYEASVVAEAGPDGLNNVQSESVLPRYTSADAEIFKRFQNRISLKQDHSYIGRLNSSYTPPQTLSPPKRTIRDDNSFLNPPSNPDPKP</sequence>
<protein>
    <submittedName>
        <fullName evidence="2">Uncharacterized protein</fullName>
    </submittedName>
</protein>
<evidence type="ECO:0000313" key="3">
    <source>
        <dbReference type="Proteomes" id="UP000037035"/>
    </source>
</evidence>
<evidence type="ECO:0000313" key="2">
    <source>
        <dbReference type="EMBL" id="KNZ53279.1"/>
    </source>
</evidence>
<feature type="compositionally biased region" description="Basic and acidic residues" evidence="1">
    <location>
        <begin position="211"/>
        <end position="229"/>
    </location>
</feature>
<feature type="region of interest" description="Disordered" evidence="1">
    <location>
        <begin position="342"/>
        <end position="381"/>
    </location>
</feature>
<dbReference type="VEuPathDB" id="FungiDB:VP01_3292g1"/>
<comment type="caution">
    <text evidence="2">The sequence shown here is derived from an EMBL/GenBank/DDBJ whole genome shotgun (WGS) entry which is preliminary data.</text>
</comment>
<organism evidence="2 3">
    <name type="scientific">Puccinia sorghi</name>
    <dbReference type="NCBI Taxonomy" id="27349"/>
    <lineage>
        <taxon>Eukaryota</taxon>
        <taxon>Fungi</taxon>
        <taxon>Dikarya</taxon>
        <taxon>Basidiomycota</taxon>
        <taxon>Pucciniomycotina</taxon>
        <taxon>Pucciniomycetes</taxon>
        <taxon>Pucciniales</taxon>
        <taxon>Pucciniaceae</taxon>
        <taxon>Puccinia</taxon>
    </lineage>
</organism>
<dbReference type="OrthoDB" id="2498490at2759"/>
<feature type="region of interest" description="Disordered" evidence="1">
    <location>
        <begin position="202"/>
        <end position="230"/>
    </location>
</feature>
<dbReference type="EMBL" id="LAVV01008271">
    <property type="protein sequence ID" value="KNZ53279.1"/>
    <property type="molecule type" value="Genomic_DNA"/>
</dbReference>